<dbReference type="EMBL" id="QPMK01000016">
    <property type="protein sequence ID" value="RDD65027.1"/>
    <property type="molecule type" value="Genomic_DNA"/>
</dbReference>
<evidence type="ECO:0008006" key="3">
    <source>
        <dbReference type="Google" id="ProtNLM"/>
    </source>
</evidence>
<sequence length="334" mass="36036">MPSDHVDRWLSPVPPALRRRRLREALAAQGIVVAPGADNGMTARLVEEAGFPAVYMTGSGVANSLTGKPDVGLLTLTETAMMARFLVEATGLPVIFDADDGYGNAINVIRTVREFDAAGASAMQIEDQVSPKRCGSIAGKEVIPAQDMVGKIQAALDARSTGPQEERMLVIARTDARGPHGLDEAIRRGRLYAAAGADMIFPDALLSAEEYARFAAEVPGPKMFNMGGYARARTTPKLPIEDVQAMGYALVIFPLASIRAGVRAQIDFLAGLRNRGTQYEIEHIAALEGHPVENWYDFSGIGTVRALEARYLDPDRIAKRYETGAGYRPVLLPE</sequence>
<gene>
    <name evidence="1" type="ORF">DU478_17655</name>
</gene>
<organism evidence="1 2">
    <name type="scientific">Thalassococcus profundi</name>
    <dbReference type="NCBI Taxonomy" id="2282382"/>
    <lineage>
        <taxon>Bacteria</taxon>
        <taxon>Pseudomonadati</taxon>
        <taxon>Pseudomonadota</taxon>
        <taxon>Alphaproteobacteria</taxon>
        <taxon>Rhodobacterales</taxon>
        <taxon>Roseobacteraceae</taxon>
        <taxon>Thalassococcus</taxon>
    </lineage>
</organism>
<dbReference type="OrthoDB" id="8629576at2"/>
<protein>
    <recommendedName>
        <fullName evidence="3">Carboxyvinyl-carboxyphosphonate phosphorylmutase</fullName>
    </recommendedName>
</protein>
<keyword evidence="2" id="KW-1185">Reference proteome</keyword>
<proteinExistence type="predicted"/>
<dbReference type="PANTHER" id="PTHR42905:SF5">
    <property type="entry name" value="CARBOXYVINYL-CARBOXYPHOSPHONATE PHOSPHORYLMUTASE, CHLOROPLASTIC"/>
    <property type="match status" value="1"/>
</dbReference>
<dbReference type="Gene3D" id="3.20.20.60">
    <property type="entry name" value="Phosphoenolpyruvate-binding domains"/>
    <property type="match status" value="1"/>
</dbReference>
<dbReference type="GO" id="GO:0016833">
    <property type="term" value="F:oxo-acid-lyase activity"/>
    <property type="evidence" value="ECO:0007669"/>
    <property type="project" value="UniProtKB-ARBA"/>
</dbReference>
<dbReference type="InterPro" id="IPR040442">
    <property type="entry name" value="Pyrv_kinase-like_dom_sf"/>
</dbReference>
<reference evidence="1 2" key="1">
    <citation type="submission" date="2018-07" db="EMBL/GenBank/DDBJ databases">
        <title>Thalassococcus profundi sp. nov., a marine bacterium isolated from deep seawater of Okinawa Trough.</title>
        <authorList>
            <person name="Yu M."/>
        </authorList>
    </citation>
    <scope>NUCLEOTIDE SEQUENCE [LARGE SCALE GENOMIC DNA]</scope>
    <source>
        <strain evidence="1 2">WRAS1</strain>
    </source>
</reference>
<dbReference type="AlphaFoldDB" id="A0A369TLM9"/>
<dbReference type="InterPro" id="IPR015813">
    <property type="entry name" value="Pyrv/PenolPyrv_kinase-like_dom"/>
</dbReference>
<dbReference type="Proteomes" id="UP000253977">
    <property type="component" value="Unassembled WGS sequence"/>
</dbReference>
<dbReference type="RefSeq" id="WP_114512287.1">
    <property type="nucleotide sequence ID" value="NZ_QPMK01000016.1"/>
</dbReference>
<dbReference type="PANTHER" id="PTHR42905">
    <property type="entry name" value="PHOSPHOENOLPYRUVATE CARBOXYLASE"/>
    <property type="match status" value="1"/>
</dbReference>
<accession>A0A369TLM9</accession>
<name>A0A369TLM9_9RHOB</name>
<dbReference type="Pfam" id="PF13714">
    <property type="entry name" value="PEP_mutase"/>
    <property type="match status" value="1"/>
</dbReference>
<evidence type="ECO:0000313" key="1">
    <source>
        <dbReference type="EMBL" id="RDD65027.1"/>
    </source>
</evidence>
<dbReference type="SUPFAM" id="SSF51621">
    <property type="entry name" value="Phosphoenolpyruvate/pyruvate domain"/>
    <property type="match status" value="1"/>
</dbReference>
<dbReference type="InterPro" id="IPR039556">
    <property type="entry name" value="ICL/PEPM"/>
</dbReference>
<comment type="caution">
    <text evidence="1">The sequence shown here is derived from an EMBL/GenBank/DDBJ whole genome shotgun (WGS) entry which is preliminary data.</text>
</comment>
<evidence type="ECO:0000313" key="2">
    <source>
        <dbReference type="Proteomes" id="UP000253977"/>
    </source>
</evidence>
<dbReference type="CDD" id="cd00377">
    <property type="entry name" value="ICL_PEPM"/>
    <property type="match status" value="1"/>
</dbReference>